<keyword evidence="3" id="KW-1185">Reference proteome</keyword>
<reference evidence="2 3" key="1">
    <citation type="submission" date="2024-02" db="EMBL/GenBank/DDBJ databases">
        <authorList>
            <person name="Daric V."/>
            <person name="Darras S."/>
        </authorList>
    </citation>
    <scope>NUCLEOTIDE SEQUENCE [LARGE SCALE GENOMIC DNA]</scope>
</reference>
<accession>A0ABP0FQ85</accession>
<protein>
    <submittedName>
        <fullName evidence="2">Uncharacterized protein</fullName>
    </submittedName>
</protein>
<feature type="region of interest" description="Disordered" evidence="1">
    <location>
        <begin position="27"/>
        <end position="61"/>
    </location>
</feature>
<organism evidence="2 3">
    <name type="scientific">Clavelina lepadiformis</name>
    <name type="common">Light-bulb sea squirt</name>
    <name type="synonym">Ascidia lepadiformis</name>
    <dbReference type="NCBI Taxonomy" id="159417"/>
    <lineage>
        <taxon>Eukaryota</taxon>
        <taxon>Metazoa</taxon>
        <taxon>Chordata</taxon>
        <taxon>Tunicata</taxon>
        <taxon>Ascidiacea</taxon>
        <taxon>Aplousobranchia</taxon>
        <taxon>Clavelinidae</taxon>
        <taxon>Clavelina</taxon>
    </lineage>
</organism>
<dbReference type="Proteomes" id="UP001642483">
    <property type="component" value="Unassembled WGS sequence"/>
</dbReference>
<sequence length="173" mass="19053">MHHHPQNQERALNLSILTVSGPVNVPAAANTQSRAPTVNRRRGRARQYTPCDGPTARAQNPTTSFLPQQLKYTLLELELPRLLAPDLPSNGYSLKVLECTHSNYRASLESCIVIFRHYLPASGMGNLARLLPSLEVVAVSQAPSPESNPDSPSPRKNLGRQIPYRRKLIGADT</sequence>
<evidence type="ECO:0000313" key="3">
    <source>
        <dbReference type="Proteomes" id="UP001642483"/>
    </source>
</evidence>
<feature type="region of interest" description="Disordered" evidence="1">
    <location>
        <begin position="141"/>
        <end position="164"/>
    </location>
</feature>
<gene>
    <name evidence="2" type="ORF">CVLEPA_LOCUS10883</name>
</gene>
<dbReference type="EMBL" id="CAWYQH010000075">
    <property type="protein sequence ID" value="CAK8680640.1"/>
    <property type="molecule type" value="Genomic_DNA"/>
</dbReference>
<proteinExistence type="predicted"/>
<evidence type="ECO:0000256" key="1">
    <source>
        <dbReference type="SAM" id="MobiDB-lite"/>
    </source>
</evidence>
<evidence type="ECO:0000313" key="2">
    <source>
        <dbReference type="EMBL" id="CAK8680640.1"/>
    </source>
</evidence>
<comment type="caution">
    <text evidence="2">The sequence shown here is derived from an EMBL/GenBank/DDBJ whole genome shotgun (WGS) entry which is preliminary data.</text>
</comment>
<name>A0ABP0FQ85_CLALP</name>